<accession>A0AAN9E6J9</accession>
<organism evidence="1 2">
    <name type="scientific">Crotalaria pallida</name>
    <name type="common">Smooth rattlebox</name>
    <name type="synonym">Crotalaria striata</name>
    <dbReference type="NCBI Taxonomy" id="3830"/>
    <lineage>
        <taxon>Eukaryota</taxon>
        <taxon>Viridiplantae</taxon>
        <taxon>Streptophyta</taxon>
        <taxon>Embryophyta</taxon>
        <taxon>Tracheophyta</taxon>
        <taxon>Spermatophyta</taxon>
        <taxon>Magnoliopsida</taxon>
        <taxon>eudicotyledons</taxon>
        <taxon>Gunneridae</taxon>
        <taxon>Pentapetalae</taxon>
        <taxon>rosids</taxon>
        <taxon>fabids</taxon>
        <taxon>Fabales</taxon>
        <taxon>Fabaceae</taxon>
        <taxon>Papilionoideae</taxon>
        <taxon>50 kb inversion clade</taxon>
        <taxon>genistoids sensu lato</taxon>
        <taxon>core genistoids</taxon>
        <taxon>Crotalarieae</taxon>
        <taxon>Crotalaria</taxon>
    </lineage>
</organism>
<gene>
    <name evidence="1" type="ORF">RIF29_41022</name>
</gene>
<evidence type="ECO:0000313" key="2">
    <source>
        <dbReference type="Proteomes" id="UP001372338"/>
    </source>
</evidence>
<dbReference type="EMBL" id="JAYWIO010000008">
    <property type="protein sequence ID" value="KAK7246162.1"/>
    <property type="molecule type" value="Genomic_DNA"/>
</dbReference>
<keyword evidence="2" id="KW-1185">Reference proteome</keyword>
<protein>
    <recommendedName>
        <fullName evidence="3">RNase H type-1 domain-containing protein</fullName>
    </recommendedName>
</protein>
<proteinExistence type="predicted"/>
<name>A0AAN9E6J9_CROPI</name>
<evidence type="ECO:0000313" key="1">
    <source>
        <dbReference type="EMBL" id="KAK7246162.1"/>
    </source>
</evidence>
<evidence type="ECO:0008006" key="3">
    <source>
        <dbReference type="Google" id="ProtNLM"/>
    </source>
</evidence>
<dbReference type="AlphaFoldDB" id="A0AAN9E6J9"/>
<reference evidence="1 2" key="1">
    <citation type="submission" date="2024-01" db="EMBL/GenBank/DDBJ databases">
        <title>The genomes of 5 underutilized Papilionoideae crops provide insights into root nodulation and disease resistanc.</title>
        <authorList>
            <person name="Yuan L."/>
        </authorList>
    </citation>
    <scope>NUCLEOTIDE SEQUENCE [LARGE SCALE GENOMIC DNA]</scope>
    <source>
        <strain evidence="1">ZHUSHIDOU_FW_LH</strain>
        <tissue evidence="1">Leaf</tissue>
    </source>
</reference>
<sequence length="89" mass="10026">MLAELLSLKNGLLLAWDARFKNVHCETDSLEAYQLFSMVEIPAFHMYAVLVQQICDTLALKHSSLSLCFNPKVCIFSTSSLKPFSATKR</sequence>
<dbReference type="Proteomes" id="UP001372338">
    <property type="component" value="Unassembled WGS sequence"/>
</dbReference>
<comment type="caution">
    <text evidence="1">The sequence shown here is derived from an EMBL/GenBank/DDBJ whole genome shotgun (WGS) entry which is preliminary data.</text>
</comment>